<proteinExistence type="predicted"/>
<reference evidence="1" key="2">
    <citation type="submission" date="2020-11" db="EMBL/GenBank/DDBJ databases">
        <authorList>
            <person name="McCartney M.A."/>
            <person name="Auch B."/>
            <person name="Kono T."/>
            <person name="Mallez S."/>
            <person name="Becker A."/>
            <person name="Gohl D.M."/>
            <person name="Silverstein K.A.T."/>
            <person name="Koren S."/>
            <person name="Bechman K.B."/>
            <person name="Herman A."/>
            <person name="Abrahante J.E."/>
            <person name="Garbe J."/>
        </authorList>
    </citation>
    <scope>NUCLEOTIDE SEQUENCE</scope>
    <source>
        <strain evidence="1">Duluth1</strain>
        <tissue evidence="1">Whole animal</tissue>
    </source>
</reference>
<keyword evidence="2" id="KW-1185">Reference proteome</keyword>
<dbReference type="AlphaFoldDB" id="A0A9D3YWZ2"/>
<evidence type="ECO:0000313" key="1">
    <source>
        <dbReference type="EMBL" id="KAH3707394.1"/>
    </source>
</evidence>
<gene>
    <name evidence="1" type="ORF">DPMN_066799</name>
</gene>
<accession>A0A9D3YWZ2</accession>
<organism evidence="1 2">
    <name type="scientific">Dreissena polymorpha</name>
    <name type="common">Zebra mussel</name>
    <name type="synonym">Mytilus polymorpha</name>
    <dbReference type="NCBI Taxonomy" id="45954"/>
    <lineage>
        <taxon>Eukaryota</taxon>
        <taxon>Metazoa</taxon>
        <taxon>Spiralia</taxon>
        <taxon>Lophotrochozoa</taxon>
        <taxon>Mollusca</taxon>
        <taxon>Bivalvia</taxon>
        <taxon>Autobranchia</taxon>
        <taxon>Heteroconchia</taxon>
        <taxon>Euheterodonta</taxon>
        <taxon>Imparidentia</taxon>
        <taxon>Neoheterodontei</taxon>
        <taxon>Myida</taxon>
        <taxon>Dreissenoidea</taxon>
        <taxon>Dreissenidae</taxon>
        <taxon>Dreissena</taxon>
    </lineage>
</organism>
<evidence type="ECO:0000313" key="2">
    <source>
        <dbReference type="Proteomes" id="UP000828390"/>
    </source>
</evidence>
<dbReference type="Proteomes" id="UP000828390">
    <property type="component" value="Unassembled WGS sequence"/>
</dbReference>
<sequence>MKSIFGPLVDLIETSTNKGNSPNPCGNVRTAWFERQTYSQTDLRIGTQKDTIYQRDNHVTKKMTTSIRDSKRFLKARVRIQPSYMYVGEGGEWVICVL</sequence>
<protein>
    <submittedName>
        <fullName evidence="1">Uncharacterized protein</fullName>
    </submittedName>
</protein>
<dbReference type="EMBL" id="JAIWYP010000014">
    <property type="protein sequence ID" value="KAH3707394.1"/>
    <property type="molecule type" value="Genomic_DNA"/>
</dbReference>
<comment type="caution">
    <text evidence="1">The sequence shown here is derived from an EMBL/GenBank/DDBJ whole genome shotgun (WGS) entry which is preliminary data.</text>
</comment>
<reference evidence="1" key="1">
    <citation type="journal article" date="2019" name="bioRxiv">
        <title>The Genome of the Zebra Mussel, Dreissena polymorpha: A Resource for Invasive Species Research.</title>
        <authorList>
            <person name="McCartney M.A."/>
            <person name="Auch B."/>
            <person name="Kono T."/>
            <person name="Mallez S."/>
            <person name="Zhang Y."/>
            <person name="Obille A."/>
            <person name="Becker A."/>
            <person name="Abrahante J.E."/>
            <person name="Garbe J."/>
            <person name="Badalamenti J.P."/>
            <person name="Herman A."/>
            <person name="Mangelson H."/>
            <person name="Liachko I."/>
            <person name="Sullivan S."/>
            <person name="Sone E.D."/>
            <person name="Koren S."/>
            <person name="Silverstein K.A.T."/>
            <person name="Beckman K.B."/>
            <person name="Gohl D.M."/>
        </authorList>
    </citation>
    <scope>NUCLEOTIDE SEQUENCE</scope>
    <source>
        <strain evidence="1">Duluth1</strain>
        <tissue evidence="1">Whole animal</tissue>
    </source>
</reference>
<name>A0A9D3YWZ2_DREPO</name>